<comment type="catalytic activity">
    <reaction evidence="8">
        <text>L-seryl-[protein] + ATP = O-phospho-L-seryl-[protein] + ADP + H(+)</text>
        <dbReference type="Rhea" id="RHEA:17989"/>
        <dbReference type="Rhea" id="RHEA-COMP:9863"/>
        <dbReference type="Rhea" id="RHEA-COMP:11604"/>
        <dbReference type="ChEBI" id="CHEBI:15378"/>
        <dbReference type="ChEBI" id="CHEBI:29999"/>
        <dbReference type="ChEBI" id="CHEBI:30616"/>
        <dbReference type="ChEBI" id="CHEBI:83421"/>
        <dbReference type="ChEBI" id="CHEBI:456216"/>
        <dbReference type="EC" id="2.7.11.1"/>
    </reaction>
</comment>
<evidence type="ECO:0000256" key="5">
    <source>
        <dbReference type="ARBA" id="ARBA00022777"/>
    </source>
</evidence>
<keyword evidence="14" id="KW-1185">Reference proteome</keyword>
<gene>
    <name evidence="13" type="primary">prkC_8</name>
    <name evidence="13" type="ORF">FF011L_25520</name>
</gene>
<feature type="binding site" evidence="9">
    <location>
        <position position="81"/>
    </location>
    <ligand>
        <name>ATP</name>
        <dbReference type="ChEBI" id="CHEBI:30616"/>
    </ligand>
</feature>
<keyword evidence="4 9" id="KW-0547">Nucleotide-binding</keyword>
<reference evidence="13 14" key="1">
    <citation type="submission" date="2019-02" db="EMBL/GenBank/DDBJ databases">
        <title>Deep-cultivation of Planctomycetes and their phenomic and genomic characterization uncovers novel biology.</title>
        <authorList>
            <person name="Wiegand S."/>
            <person name="Jogler M."/>
            <person name="Boedeker C."/>
            <person name="Pinto D."/>
            <person name="Vollmers J."/>
            <person name="Rivas-Marin E."/>
            <person name="Kohn T."/>
            <person name="Peeters S.H."/>
            <person name="Heuer A."/>
            <person name="Rast P."/>
            <person name="Oberbeckmann S."/>
            <person name="Bunk B."/>
            <person name="Jeske O."/>
            <person name="Meyerdierks A."/>
            <person name="Storesund J.E."/>
            <person name="Kallscheuer N."/>
            <person name="Luecker S."/>
            <person name="Lage O.M."/>
            <person name="Pohl T."/>
            <person name="Merkel B.J."/>
            <person name="Hornburger P."/>
            <person name="Mueller R.-W."/>
            <person name="Bruemmer F."/>
            <person name="Labrenz M."/>
            <person name="Spormann A.M."/>
            <person name="Op den Camp H."/>
            <person name="Overmann J."/>
            <person name="Amann R."/>
            <person name="Jetten M.S.M."/>
            <person name="Mascher T."/>
            <person name="Medema M.H."/>
            <person name="Devos D.P."/>
            <person name="Kaster A.-K."/>
            <person name="Ovreas L."/>
            <person name="Rohde M."/>
            <person name="Galperin M.Y."/>
            <person name="Jogler C."/>
        </authorList>
    </citation>
    <scope>NUCLEOTIDE SEQUENCE [LARGE SCALE GENOMIC DNA]</scope>
    <source>
        <strain evidence="13 14">FF011L</strain>
    </source>
</reference>
<dbReference type="PROSITE" id="PS00108">
    <property type="entry name" value="PROTEIN_KINASE_ST"/>
    <property type="match status" value="1"/>
</dbReference>
<dbReference type="EC" id="2.7.11.1" evidence="1"/>
<evidence type="ECO:0000259" key="12">
    <source>
        <dbReference type="PROSITE" id="PS50011"/>
    </source>
</evidence>
<proteinExistence type="predicted"/>
<dbReference type="KEGG" id="rml:FF011L_25520"/>
<evidence type="ECO:0000256" key="11">
    <source>
        <dbReference type="SAM" id="Phobius"/>
    </source>
</evidence>
<dbReference type="GO" id="GO:0004674">
    <property type="term" value="F:protein serine/threonine kinase activity"/>
    <property type="evidence" value="ECO:0007669"/>
    <property type="project" value="UniProtKB-KW"/>
</dbReference>
<dbReference type="EMBL" id="CP036262">
    <property type="protein sequence ID" value="QDS93779.1"/>
    <property type="molecule type" value="Genomic_DNA"/>
</dbReference>
<evidence type="ECO:0000256" key="4">
    <source>
        <dbReference type="ARBA" id="ARBA00022741"/>
    </source>
</evidence>
<dbReference type="InterPro" id="IPR000719">
    <property type="entry name" value="Prot_kinase_dom"/>
</dbReference>
<evidence type="ECO:0000256" key="9">
    <source>
        <dbReference type="PROSITE-ProRule" id="PRU10141"/>
    </source>
</evidence>
<evidence type="ECO:0000256" key="6">
    <source>
        <dbReference type="ARBA" id="ARBA00022840"/>
    </source>
</evidence>
<evidence type="ECO:0000256" key="2">
    <source>
        <dbReference type="ARBA" id="ARBA00022527"/>
    </source>
</evidence>
<keyword evidence="11" id="KW-0812">Transmembrane</keyword>
<keyword evidence="5 13" id="KW-0418">Kinase</keyword>
<feature type="transmembrane region" description="Helical" evidence="11">
    <location>
        <begin position="356"/>
        <end position="376"/>
    </location>
</feature>
<dbReference type="Gene3D" id="3.30.200.20">
    <property type="entry name" value="Phosphorylase Kinase, domain 1"/>
    <property type="match status" value="1"/>
</dbReference>
<dbReference type="PANTHER" id="PTHR43289">
    <property type="entry name" value="MITOGEN-ACTIVATED PROTEIN KINASE KINASE KINASE 20-RELATED"/>
    <property type="match status" value="1"/>
</dbReference>
<evidence type="ECO:0000256" key="8">
    <source>
        <dbReference type="ARBA" id="ARBA00048679"/>
    </source>
</evidence>
<dbReference type="SUPFAM" id="SSF56112">
    <property type="entry name" value="Protein kinase-like (PK-like)"/>
    <property type="match status" value="1"/>
</dbReference>
<dbReference type="InterPro" id="IPR011009">
    <property type="entry name" value="Kinase-like_dom_sf"/>
</dbReference>
<dbReference type="PROSITE" id="PS00107">
    <property type="entry name" value="PROTEIN_KINASE_ATP"/>
    <property type="match status" value="1"/>
</dbReference>
<dbReference type="FunFam" id="1.10.510.10:FF:000021">
    <property type="entry name" value="Serine/threonine protein kinase"/>
    <property type="match status" value="1"/>
</dbReference>
<evidence type="ECO:0000256" key="1">
    <source>
        <dbReference type="ARBA" id="ARBA00012513"/>
    </source>
</evidence>
<evidence type="ECO:0000256" key="7">
    <source>
        <dbReference type="ARBA" id="ARBA00047899"/>
    </source>
</evidence>
<evidence type="ECO:0000256" key="10">
    <source>
        <dbReference type="SAM" id="MobiDB-lite"/>
    </source>
</evidence>
<dbReference type="SMART" id="SM00220">
    <property type="entry name" value="S_TKc"/>
    <property type="match status" value="1"/>
</dbReference>
<dbReference type="InterPro" id="IPR017441">
    <property type="entry name" value="Protein_kinase_ATP_BS"/>
</dbReference>
<dbReference type="PANTHER" id="PTHR43289:SF6">
    <property type="entry name" value="SERINE_THREONINE-PROTEIN KINASE NEKL-3"/>
    <property type="match status" value="1"/>
</dbReference>
<feature type="domain" description="Protein kinase" evidence="12">
    <location>
        <begin position="52"/>
        <end position="314"/>
    </location>
</feature>
<keyword evidence="6 9" id="KW-0067">ATP-binding</keyword>
<dbReference type="FunFam" id="3.30.200.20:FF:000035">
    <property type="entry name" value="Serine/threonine protein kinase Stk1"/>
    <property type="match status" value="1"/>
</dbReference>
<keyword evidence="3 13" id="KW-0808">Transferase</keyword>
<protein>
    <recommendedName>
        <fullName evidence="1">non-specific serine/threonine protein kinase</fullName>
        <ecNumber evidence="1">2.7.11.1</ecNumber>
    </recommendedName>
</protein>
<dbReference type="GO" id="GO:0005524">
    <property type="term" value="F:ATP binding"/>
    <property type="evidence" value="ECO:0007669"/>
    <property type="project" value="UniProtKB-UniRule"/>
</dbReference>
<keyword evidence="2" id="KW-0723">Serine/threonine-protein kinase</keyword>
<dbReference type="CDD" id="cd14014">
    <property type="entry name" value="STKc_PknB_like"/>
    <property type="match status" value="1"/>
</dbReference>
<dbReference type="Pfam" id="PF00069">
    <property type="entry name" value="Pkinase"/>
    <property type="match status" value="1"/>
</dbReference>
<dbReference type="GO" id="GO:0106310">
    <property type="term" value="F:protein serine kinase activity"/>
    <property type="evidence" value="ECO:0007669"/>
    <property type="project" value="RHEA"/>
</dbReference>
<evidence type="ECO:0000313" key="13">
    <source>
        <dbReference type="EMBL" id="QDS93779.1"/>
    </source>
</evidence>
<dbReference type="Gene3D" id="1.10.510.10">
    <property type="entry name" value="Transferase(Phosphotransferase) domain 1"/>
    <property type="match status" value="1"/>
</dbReference>
<dbReference type="PROSITE" id="PS50011">
    <property type="entry name" value="PROTEIN_KINASE_DOM"/>
    <property type="match status" value="1"/>
</dbReference>
<dbReference type="InterPro" id="IPR008271">
    <property type="entry name" value="Ser/Thr_kinase_AS"/>
</dbReference>
<feature type="region of interest" description="Disordered" evidence="10">
    <location>
        <begin position="1"/>
        <end position="42"/>
    </location>
</feature>
<evidence type="ECO:0000256" key="3">
    <source>
        <dbReference type="ARBA" id="ARBA00022679"/>
    </source>
</evidence>
<name>A0A517MFX4_9BACT</name>
<organism evidence="13 14">
    <name type="scientific">Roseimaritima multifibrata</name>
    <dbReference type="NCBI Taxonomy" id="1930274"/>
    <lineage>
        <taxon>Bacteria</taxon>
        <taxon>Pseudomonadati</taxon>
        <taxon>Planctomycetota</taxon>
        <taxon>Planctomycetia</taxon>
        <taxon>Pirellulales</taxon>
        <taxon>Pirellulaceae</taxon>
        <taxon>Roseimaritima</taxon>
    </lineage>
</organism>
<dbReference type="AlphaFoldDB" id="A0A517MFX4"/>
<dbReference type="Proteomes" id="UP000320672">
    <property type="component" value="Chromosome"/>
</dbReference>
<accession>A0A517MFX4</accession>
<dbReference type="RefSeq" id="WP_218933158.1">
    <property type="nucleotide sequence ID" value="NZ_CP036262.1"/>
</dbReference>
<sequence length="530" mass="58680">MTDSQDHPKGSSPNQPEKGVTPEHAPLRAEPPKSPQDENGSVELTGQLLGDYQILRRLGRGGMADVYVAQQISLGRQVAIKVLRRDLSRDAKYVERFRREARAVARLSHANIVQVFEVGEQNSHHYIVQEFVDGRNLREQLEREGAFSVVDGIKILIGVTEALSAAADANITHRDIKPENVMVSNRGEIKVADFGLARMQGGDGVTELTQVGLTMGTPRYMSPEQVQGKAVDIRSDMYSLGVTMFHLLTGRPPFEADDALAMAVKHLHEAPPSLIAGRASDDLPNWLVTIVEKLLCKDPEGRFQTPQQLSEAIRMGVTNQASSLSQSTIQLSASMALQYAVDSHANYQRTTVWRNLILWLLPLIGLLSGAAFAASWSPPSIRQLLAADSFQVTVKDSATAQFLEAASVDQPSAWKAVWELHPPSESESNREYALKAKLQLARLYQQRGEWKASEKLMRDILKDGQLQPVFQTLALSYLVLALDAQQESADASEQRESLHQYYKDLNPLDKDLVHRKGPSAIVTRLRATSQ</sequence>
<keyword evidence="11" id="KW-0472">Membrane</keyword>
<keyword evidence="11" id="KW-1133">Transmembrane helix</keyword>
<evidence type="ECO:0000313" key="14">
    <source>
        <dbReference type="Proteomes" id="UP000320672"/>
    </source>
</evidence>
<comment type="catalytic activity">
    <reaction evidence="7">
        <text>L-threonyl-[protein] + ATP = O-phospho-L-threonyl-[protein] + ADP + H(+)</text>
        <dbReference type="Rhea" id="RHEA:46608"/>
        <dbReference type="Rhea" id="RHEA-COMP:11060"/>
        <dbReference type="Rhea" id="RHEA-COMP:11605"/>
        <dbReference type="ChEBI" id="CHEBI:15378"/>
        <dbReference type="ChEBI" id="CHEBI:30013"/>
        <dbReference type="ChEBI" id="CHEBI:30616"/>
        <dbReference type="ChEBI" id="CHEBI:61977"/>
        <dbReference type="ChEBI" id="CHEBI:456216"/>
        <dbReference type="EC" id="2.7.11.1"/>
    </reaction>
</comment>